<sequence length="378" mass="42838">MNITNKPELGQYMTFEFSKEKPIHGWFWYKEGFAPEIVEWAIKNENNPKTVLDPFCGVGTTLLSAKNLGLESVGVDASTLAVFVSKTKTDDYDQSDLETVRAFLEKQLPPPPNIRWEFELFDVRAAFPKRNYNEILALRNAIEQEDDRVRNILLVGLLSILPQSSLVLKDGGVLKIIKDKKALPAREIFKRRVKKMLKDLELQKKGHGPRVFLGDARALNMEDESIDLVVTSPPYLNNIDYSKIYGLELSLLSMSKAEASEVRMRAIRSFIGKQMEVQDMPPEVGEIGERIPIIGTYFKDMELAIKEMFRTLREGGAAHVVVSNSVIHETHILVDEVFAQMAERIGFADVEMVVGAERVADVKPQKVKTRESIVIMRK</sequence>
<organism evidence="10 11">
    <name type="scientific">Candidatus Bilamarchaeum dharawalense</name>
    <dbReference type="NCBI Taxonomy" id="2885759"/>
    <lineage>
        <taxon>Archaea</taxon>
        <taxon>Candidatus Micrarchaeota</taxon>
        <taxon>Candidatus Micrarchaeia</taxon>
        <taxon>Candidatus Anstonellales</taxon>
        <taxon>Candidatus Bilamarchaeaceae</taxon>
        <taxon>Candidatus Bilamarchaeum</taxon>
    </lineage>
</organism>
<dbReference type="PROSITE" id="PS00093">
    <property type="entry name" value="N4_MTASE"/>
    <property type="match status" value="1"/>
</dbReference>
<dbReference type="EMBL" id="CABMJJ010000011">
    <property type="protein sequence ID" value="VVC04890.1"/>
    <property type="molecule type" value="Genomic_DNA"/>
</dbReference>
<dbReference type="GO" id="GO:0003677">
    <property type="term" value="F:DNA binding"/>
    <property type="evidence" value="ECO:0007669"/>
    <property type="project" value="UniProtKB-KW"/>
</dbReference>
<keyword evidence="3 10" id="KW-0489">Methyltransferase</keyword>
<evidence type="ECO:0000313" key="11">
    <source>
        <dbReference type="Proteomes" id="UP000789941"/>
    </source>
</evidence>
<evidence type="ECO:0000256" key="5">
    <source>
        <dbReference type="ARBA" id="ARBA00022691"/>
    </source>
</evidence>
<evidence type="ECO:0000313" key="10">
    <source>
        <dbReference type="EMBL" id="VVC04890.1"/>
    </source>
</evidence>
<evidence type="ECO:0000256" key="1">
    <source>
        <dbReference type="ARBA" id="ARBA00010203"/>
    </source>
</evidence>
<evidence type="ECO:0000256" key="8">
    <source>
        <dbReference type="ARBA" id="ARBA00049120"/>
    </source>
</evidence>
<gene>
    <name evidence="10" type="primary">mjaIIM</name>
    <name evidence="10" type="ORF">LFW2832_01175</name>
</gene>
<dbReference type="GO" id="GO:0009307">
    <property type="term" value="P:DNA restriction-modification system"/>
    <property type="evidence" value="ECO:0007669"/>
    <property type="project" value="UniProtKB-KW"/>
</dbReference>
<dbReference type="EC" id="2.1.1.113" evidence="2"/>
<proteinExistence type="inferred from homology"/>
<name>A0A5E4LSI9_9ARCH</name>
<dbReference type="GO" id="GO:0032259">
    <property type="term" value="P:methylation"/>
    <property type="evidence" value="ECO:0007669"/>
    <property type="project" value="UniProtKB-KW"/>
</dbReference>
<protein>
    <recommendedName>
        <fullName evidence="2">site-specific DNA-methyltransferase (cytosine-N(4)-specific)</fullName>
        <ecNumber evidence="2">2.1.1.113</ecNumber>
    </recommendedName>
</protein>
<reference evidence="10 11" key="1">
    <citation type="submission" date="2019-08" db="EMBL/GenBank/DDBJ databases">
        <authorList>
            <person name="Vazquez-Campos X."/>
        </authorList>
    </citation>
    <scope>NUCLEOTIDE SEQUENCE [LARGE SCALE GENOMIC DNA]</scope>
    <source>
        <strain evidence="10">LFW-283_2</strain>
    </source>
</reference>
<dbReference type="SUPFAM" id="SSF53335">
    <property type="entry name" value="S-adenosyl-L-methionine-dependent methyltransferases"/>
    <property type="match status" value="1"/>
</dbReference>
<feature type="domain" description="DNA methylase N-4/N-6" evidence="9">
    <location>
        <begin position="46"/>
        <end position="78"/>
    </location>
</feature>
<dbReference type="InterPro" id="IPR002941">
    <property type="entry name" value="DNA_methylase_N4/N6"/>
</dbReference>
<dbReference type="GO" id="GO:0015667">
    <property type="term" value="F:site-specific DNA-methyltransferase (cytosine-N4-specific) activity"/>
    <property type="evidence" value="ECO:0007669"/>
    <property type="project" value="UniProtKB-EC"/>
</dbReference>
<evidence type="ECO:0000256" key="3">
    <source>
        <dbReference type="ARBA" id="ARBA00022603"/>
    </source>
</evidence>
<keyword evidence="7" id="KW-0238">DNA-binding</keyword>
<dbReference type="InterPro" id="IPR017985">
    <property type="entry name" value="MeTrfase_CN4_CS"/>
</dbReference>
<evidence type="ECO:0000256" key="4">
    <source>
        <dbReference type="ARBA" id="ARBA00022679"/>
    </source>
</evidence>
<evidence type="ECO:0000256" key="6">
    <source>
        <dbReference type="ARBA" id="ARBA00022747"/>
    </source>
</evidence>
<evidence type="ECO:0000256" key="2">
    <source>
        <dbReference type="ARBA" id="ARBA00012185"/>
    </source>
</evidence>
<dbReference type="Proteomes" id="UP000789941">
    <property type="component" value="Unassembled WGS sequence"/>
</dbReference>
<comment type="caution">
    <text evidence="10">The sequence shown here is derived from an EMBL/GenBank/DDBJ whole genome shotgun (WGS) entry which is preliminary data.</text>
</comment>
<comment type="catalytic activity">
    <reaction evidence="8">
        <text>a 2'-deoxycytidine in DNA + S-adenosyl-L-methionine = an N(4)-methyl-2'-deoxycytidine in DNA + S-adenosyl-L-homocysteine + H(+)</text>
        <dbReference type="Rhea" id="RHEA:16857"/>
        <dbReference type="Rhea" id="RHEA-COMP:11369"/>
        <dbReference type="Rhea" id="RHEA-COMP:13674"/>
        <dbReference type="ChEBI" id="CHEBI:15378"/>
        <dbReference type="ChEBI" id="CHEBI:57856"/>
        <dbReference type="ChEBI" id="CHEBI:59789"/>
        <dbReference type="ChEBI" id="CHEBI:85452"/>
        <dbReference type="ChEBI" id="CHEBI:137933"/>
        <dbReference type="EC" id="2.1.1.113"/>
    </reaction>
</comment>
<accession>A0A5E4LSI9</accession>
<evidence type="ECO:0000259" key="9">
    <source>
        <dbReference type="Pfam" id="PF01555"/>
    </source>
</evidence>
<keyword evidence="6" id="KW-0680">Restriction system</keyword>
<comment type="similarity">
    <text evidence="1">Belongs to the N(4)/N(6)-methyltransferase family. N(4) subfamily.</text>
</comment>
<dbReference type="Gene3D" id="3.40.50.150">
    <property type="entry name" value="Vaccinia Virus protein VP39"/>
    <property type="match status" value="2"/>
</dbReference>
<dbReference type="GO" id="GO:0008170">
    <property type="term" value="F:N-methyltransferase activity"/>
    <property type="evidence" value="ECO:0007669"/>
    <property type="project" value="InterPro"/>
</dbReference>
<evidence type="ECO:0000256" key="7">
    <source>
        <dbReference type="ARBA" id="ARBA00023125"/>
    </source>
</evidence>
<dbReference type="InterPro" id="IPR029063">
    <property type="entry name" value="SAM-dependent_MTases_sf"/>
</dbReference>
<dbReference type="AlphaFoldDB" id="A0A5E4LSI9"/>
<dbReference type="PRINTS" id="PR00507">
    <property type="entry name" value="N12N6MTFRASE"/>
</dbReference>
<dbReference type="Pfam" id="PF01555">
    <property type="entry name" value="N6_N4_Mtase"/>
    <property type="match status" value="1"/>
</dbReference>
<keyword evidence="4 10" id="KW-0808">Transferase</keyword>
<keyword evidence="5" id="KW-0949">S-adenosyl-L-methionine</keyword>